<dbReference type="PROSITE" id="PS51514">
    <property type="entry name" value="BRX"/>
    <property type="match status" value="2"/>
</dbReference>
<keyword evidence="3" id="KW-0539">Nucleus</keyword>
<feature type="compositionally biased region" description="Basic and acidic residues" evidence="4">
    <location>
        <begin position="302"/>
        <end position="311"/>
    </location>
</feature>
<feature type="region of interest" description="Disordered" evidence="4">
    <location>
        <begin position="264"/>
        <end position="329"/>
    </location>
</feature>
<dbReference type="InterPro" id="IPR044532">
    <property type="entry name" value="BRX-like"/>
</dbReference>
<dbReference type="Pfam" id="PF08381">
    <property type="entry name" value="BRX"/>
    <property type="match status" value="2"/>
</dbReference>
<evidence type="ECO:0000256" key="1">
    <source>
        <dbReference type="ARBA" id="ARBA00004123"/>
    </source>
</evidence>
<comment type="caution">
    <text evidence="6">The sequence shown here is derived from an EMBL/GenBank/DDBJ whole genome shotgun (WGS) entry which is preliminary data.</text>
</comment>
<organism evidence="6 7">
    <name type="scientific">Adiantum capillus-veneris</name>
    <name type="common">Maidenhair fern</name>
    <dbReference type="NCBI Taxonomy" id="13818"/>
    <lineage>
        <taxon>Eukaryota</taxon>
        <taxon>Viridiplantae</taxon>
        <taxon>Streptophyta</taxon>
        <taxon>Embryophyta</taxon>
        <taxon>Tracheophyta</taxon>
        <taxon>Polypodiopsida</taxon>
        <taxon>Polypodiidae</taxon>
        <taxon>Polypodiales</taxon>
        <taxon>Pteridineae</taxon>
        <taxon>Pteridaceae</taxon>
        <taxon>Vittarioideae</taxon>
        <taxon>Adiantum</taxon>
    </lineage>
</organism>
<dbReference type="EMBL" id="JABFUD020000013">
    <property type="protein sequence ID" value="KAI5071181.1"/>
    <property type="molecule type" value="Genomic_DNA"/>
</dbReference>
<feature type="region of interest" description="Disordered" evidence="4">
    <location>
        <begin position="87"/>
        <end position="179"/>
    </location>
</feature>
<dbReference type="PANTHER" id="PTHR46058:SF2">
    <property type="entry name" value="PROTEIN BREVIS RADIX-LIKE 3"/>
    <property type="match status" value="1"/>
</dbReference>
<evidence type="ECO:0000313" key="7">
    <source>
        <dbReference type="Proteomes" id="UP000886520"/>
    </source>
</evidence>
<evidence type="ECO:0000256" key="3">
    <source>
        <dbReference type="ARBA" id="ARBA00023242"/>
    </source>
</evidence>
<comment type="similarity">
    <text evidence="2">Belongs to the BRX family.</text>
</comment>
<gene>
    <name evidence="6" type="ORF">GOP47_0013432</name>
</gene>
<dbReference type="PANTHER" id="PTHR46058">
    <property type="entry name" value="PROTEIN BREVIS RADIX-LIKE 1"/>
    <property type="match status" value="1"/>
</dbReference>
<evidence type="ECO:0000256" key="2">
    <source>
        <dbReference type="ARBA" id="ARBA00009057"/>
    </source>
</evidence>
<evidence type="ECO:0000256" key="4">
    <source>
        <dbReference type="SAM" id="MobiDB-lite"/>
    </source>
</evidence>
<feature type="compositionally biased region" description="Polar residues" evidence="4">
    <location>
        <begin position="141"/>
        <end position="157"/>
    </location>
</feature>
<dbReference type="InterPro" id="IPR013591">
    <property type="entry name" value="Brevis_radix_dom"/>
</dbReference>
<feature type="domain" description="BRX" evidence="5">
    <location>
        <begin position="206"/>
        <end position="261"/>
    </location>
</feature>
<name>A0A9D4UNP7_ADICA</name>
<evidence type="ECO:0000259" key="5">
    <source>
        <dbReference type="PROSITE" id="PS51514"/>
    </source>
</evidence>
<sequence>MLACIACSKHVNGSVEPSLDEDGGTPRSPATKDTIKSLTNQLKGMAVRFSAGAYRHCRTAGLGGSHIDDTSGHGAIDSMDILDASSELGSSSTHNSIGGSALSSQYSTPAQSFKGTPSRSRRDTPTSAHIAYTRHHHHQDSNNTSKRGGSHHQQGNKMSKKGAVSSKDKGRPGPESIVAANNPRIDHEYQNELKSECEEEHNENEKEWVAQVEPGVLITFVTLVDGGNDLKRIRFSREMFNKWQAQQWWAENCDKVHELYNVPKFNRMPGSLPTPSRSEDESYKSQSSGEFKKQNSYPQSRKQGELHEGRRDKRKGPGHARGASMVGEVMGGTDISSACASEWEAASEEEATHHQPHLSQCCSSVDQGSGEEEWIQEDDPGVYITLVSCNGSTELKRIRFSREMFTEMQARLWWEENRIRVYDHYL</sequence>
<accession>A0A9D4UNP7</accession>
<proteinExistence type="inferred from homology"/>
<reference evidence="6" key="1">
    <citation type="submission" date="2021-01" db="EMBL/GenBank/DDBJ databases">
        <title>Adiantum capillus-veneris genome.</title>
        <authorList>
            <person name="Fang Y."/>
            <person name="Liao Q."/>
        </authorList>
    </citation>
    <scope>NUCLEOTIDE SEQUENCE</scope>
    <source>
        <strain evidence="6">H3</strain>
        <tissue evidence="6">Leaf</tissue>
    </source>
</reference>
<feature type="domain" description="BRX" evidence="5">
    <location>
        <begin position="372"/>
        <end position="426"/>
    </location>
</feature>
<feature type="compositionally biased region" description="Polar residues" evidence="4">
    <location>
        <begin position="284"/>
        <end position="301"/>
    </location>
</feature>
<protein>
    <recommendedName>
        <fullName evidence="5">BRX domain-containing protein</fullName>
    </recommendedName>
</protein>
<dbReference type="Pfam" id="PF13713">
    <property type="entry name" value="BRX_N"/>
    <property type="match status" value="1"/>
</dbReference>
<dbReference type="InterPro" id="IPR027988">
    <property type="entry name" value="BRX_N"/>
</dbReference>
<evidence type="ECO:0000313" key="6">
    <source>
        <dbReference type="EMBL" id="KAI5071181.1"/>
    </source>
</evidence>
<dbReference type="GO" id="GO:0005634">
    <property type="term" value="C:nucleus"/>
    <property type="evidence" value="ECO:0007669"/>
    <property type="project" value="UniProtKB-SubCell"/>
</dbReference>
<feature type="region of interest" description="Disordered" evidence="4">
    <location>
        <begin position="342"/>
        <end position="365"/>
    </location>
</feature>
<dbReference type="OrthoDB" id="10250282at2759"/>
<comment type="subcellular location">
    <subcellularLocation>
        <location evidence="1">Nucleus</location>
    </subcellularLocation>
</comment>
<dbReference type="AlphaFoldDB" id="A0A9D4UNP7"/>
<dbReference type="Proteomes" id="UP000886520">
    <property type="component" value="Chromosome 13"/>
</dbReference>
<keyword evidence="7" id="KW-1185">Reference proteome</keyword>
<feature type="compositionally biased region" description="Polar residues" evidence="4">
    <location>
        <begin position="87"/>
        <end position="118"/>
    </location>
</feature>